<keyword evidence="2" id="KW-1185">Reference proteome</keyword>
<accession>A0AAN7A1U2</accession>
<evidence type="ECO:0000313" key="1">
    <source>
        <dbReference type="EMBL" id="KAK4170918.1"/>
    </source>
</evidence>
<dbReference type="EMBL" id="MU866707">
    <property type="protein sequence ID" value="KAK4170918.1"/>
    <property type="molecule type" value="Genomic_DNA"/>
</dbReference>
<organism evidence="1 2">
    <name type="scientific">Triangularia setosa</name>
    <dbReference type="NCBI Taxonomy" id="2587417"/>
    <lineage>
        <taxon>Eukaryota</taxon>
        <taxon>Fungi</taxon>
        <taxon>Dikarya</taxon>
        <taxon>Ascomycota</taxon>
        <taxon>Pezizomycotina</taxon>
        <taxon>Sordariomycetes</taxon>
        <taxon>Sordariomycetidae</taxon>
        <taxon>Sordariales</taxon>
        <taxon>Podosporaceae</taxon>
        <taxon>Triangularia</taxon>
    </lineage>
</organism>
<dbReference type="AlphaFoldDB" id="A0AAN7A1U2"/>
<name>A0AAN7A1U2_9PEZI</name>
<reference evidence="1" key="2">
    <citation type="submission" date="2023-05" db="EMBL/GenBank/DDBJ databases">
        <authorList>
            <consortium name="Lawrence Berkeley National Laboratory"/>
            <person name="Steindorff A."/>
            <person name="Hensen N."/>
            <person name="Bonometti L."/>
            <person name="Westerberg I."/>
            <person name="Brannstrom I.O."/>
            <person name="Guillou S."/>
            <person name="Cros-Aarteil S."/>
            <person name="Calhoun S."/>
            <person name="Haridas S."/>
            <person name="Kuo A."/>
            <person name="Mondo S."/>
            <person name="Pangilinan J."/>
            <person name="Riley R."/>
            <person name="Labutti K."/>
            <person name="Andreopoulos B."/>
            <person name="Lipzen A."/>
            <person name="Chen C."/>
            <person name="Yanf M."/>
            <person name="Daum C."/>
            <person name="Ng V."/>
            <person name="Clum A."/>
            <person name="Ohm R."/>
            <person name="Martin F."/>
            <person name="Silar P."/>
            <person name="Natvig D."/>
            <person name="Lalanne C."/>
            <person name="Gautier V."/>
            <person name="Ament-Velasquez S.L."/>
            <person name="Kruys A."/>
            <person name="Hutchinson M.I."/>
            <person name="Powell A.J."/>
            <person name="Barry K."/>
            <person name="Miller A.N."/>
            <person name="Grigoriev I.V."/>
            <person name="Debuchy R."/>
            <person name="Gladieux P."/>
            <person name="Thoren M.H."/>
            <person name="Johannesson H."/>
        </authorList>
    </citation>
    <scope>NUCLEOTIDE SEQUENCE</scope>
    <source>
        <strain evidence="1">CBS 892.96</strain>
    </source>
</reference>
<evidence type="ECO:0000313" key="2">
    <source>
        <dbReference type="Proteomes" id="UP001302321"/>
    </source>
</evidence>
<gene>
    <name evidence="1" type="ORF">QBC36DRAFT_350712</name>
</gene>
<proteinExistence type="predicted"/>
<reference evidence="1" key="1">
    <citation type="journal article" date="2023" name="Mol. Phylogenet. Evol.">
        <title>Genome-scale phylogeny and comparative genomics of the fungal order Sordariales.</title>
        <authorList>
            <person name="Hensen N."/>
            <person name="Bonometti L."/>
            <person name="Westerberg I."/>
            <person name="Brannstrom I.O."/>
            <person name="Guillou S."/>
            <person name="Cros-Aarteil S."/>
            <person name="Calhoun S."/>
            <person name="Haridas S."/>
            <person name="Kuo A."/>
            <person name="Mondo S."/>
            <person name="Pangilinan J."/>
            <person name="Riley R."/>
            <person name="LaButti K."/>
            <person name="Andreopoulos B."/>
            <person name="Lipzen A."/>
            <person name="Chen C."/>
            <person name="Yan M."/>
            <person name="Daum C."/>
            <person name="Ng V."/>
            <person name="Clum A."/>
            <person name="Steindorff A."/>
            <person name="Ohm R.A."/>
            <person name="Martin F."/>
            <person name="Silar P."/>
            <person name="Natvig D.O."/>
            <person name="Lalanne C."/>
            <person name="Gautier V."/>
            <person name="Ament-Velasquez S.L."/>
            <person name="Kruys A."/>
            <person name="Hutchinson M.I."/>
            <person name="Powell A.J."/>
            <person name="Barry K."/>
            <person name="Miller A.N."/>
            <person name="Grigoriev I.V."/>
            <person name="Debuchy R."/>
            <person name="Gladieux P."/>
            <person name="Hiltunen Thoren M."/>
            <person name="Johannesson H."/>
        </authorList>
    </citation>
    <scope>NUCLEOTIDE SEQUENCE</scope>
    <source>
        <strain evidence="1">CBS 892.96</strain>
    </source>
</reference>
<comment type="caution">
    <text evidence="1">The sequence shown here is derived from an EMBL/GenBank/DDBJ whole genome shotgun (WGS) entry which is preliminary data.</text>
</comment>
<dbReference type="Proteomes" id="UP001302321">
    <property type="component" value="Unassembled WGS sequence"/>
</dbReference>
<sequence>MAVQGILQRCASFSKKKTIISGYGREIQKSESADPWFSEPLVSVPSWLWASVNAPIQYRLWHFFWRNRDRDVEVLAPPCTIVEGISVKCSAARALAKLGSLTTIEAVKIRELPGCKLMFDPRPWGWYSSAPLVPEIIRDMNDTRTRKTDYLQNLVIMKILDGGYADDQMAQYCLVLQPCPHPLPPLPTPMLLLNRFSPKPLPPPPGIYRRLGLLIVDKTLNKLCVNDPEVCRDNRCLLEKMETRNNELISWRCLGRTTTVTIV</sequence>
<protein>
    <submittedName>
        <fullName evidence="1">Uncharacterized protein</fullName>
    </submittedName>
</protein>